<accession>A0A6M4H492</accession>
<dbReference type="GO" id="GO:0005886">
    <property type="term" value="C:plasma membrane"/>
    <property type="evidence" value="ECO:0007669"/>
    <property type="project" value="UniProtKB-SubCell"/>
</dbReference>
<feature type="transmembrane region" description="Helical" evidence="6">
    <location>
        <begin position="154"/>
        <end position="175"/>
    </location>
</feature>
<feature type="transmembrane region" description="Helical" evidence="6">
    <location>
        <begin position="112"/>
        <end position="134"/>
    </location>
</feature>
<organism evidence="7 8">
    <name type="scientific">Usitatibacter rugosus</name>
    <dbReference type="NCBI Taxonomy" id="2732067"/>
    <lineage>
        <taxon>Bacteria</taxon>
        <taxon>Pseudomonadati</taxon>
        <taxon>Pseudomonadota</taxon>
        <taxon>Betaproteobacteria</taxon>
        <taxon>Nitrosomonadales</taxon>
        <taxon>Usitatibacteraceae</taxon>
        <taxon>Usitatibacter</taxon>
    </lineage>
</organism>
<evidence type="ECO:0000256" key="3">
    <source>
        <dbReference type="ARBA" id="ARBA00022692"/>
    </source>
</evidence>
<dbReference type="Pfam" id="PF01810">
    <property type="entry name" value="LysE"/>
    <property type="match status" value="1"/>
</dbReference>
<protein>
    <submittedName>
        <fullName evidence="7">Homoserine/homoserine lactone efflux protein</fullName>
    </submittedName>
</protein>
<feature type="transmembrane region" description="Helical" evidence="6">
    <location>
        <begin position="71"/>
        <end position="92"/>
    </location>
</feature>
<evidence type="ECO:0000256" key="5">
    <source>
        <dbReference type="ARBA" id="ARBA00023136"/>
    </source>
</evidence>
<dbReference type="Proteomes" id="UP000501534">
    <property type="component" value="Chromosome"/>
</dbReference>
<feature type="transmembrane region" description="Helical" evidence="6">
    <location>
        <begin position="40"/>
        <end position="65"/>
    </location>
</feature>
<feature type="transmembrane region" description="Helical" evidence="6">
    <location>
        <begin position="6"/>
        <end position="28"/>
    </location>
</feature>
<keyword evidence="5 6" id="KW-0472">Membrane</keyword>
<keyword evidence="3 6" id="KW-0812">Transmembrane</keyword>
<dbReference type="InterPro" id="IPR001123">
    <property type="entry name" value="LeuE-type"/>
</dbReference>
<gene>
    <name evidence="7" type="primary">rhtB_2</name>
    <name evidence="7" type="ORF">DSM104443_03820</name>
</gene>
<dbReference type="KEGG" id="uru:DSM104443_03820"/>
<comment type="subcellular location">
    <subcellularLocation>
        <location evidence="1">Cell membrane</location>
        <topology evidence="1">Multi-pass membrane protein</topology>
    </subcellularLocation>
</comment>
<keyword evidence="4 6" id="KW-1133">Transmembrane helix</keyword>
<dbReference type="RefSeq" id="WP_171095181.1">
    <property type="nucleotide sequence ID" value="NZ_CP053069.1"/>
</dbReference>
<dbReference type="PANTHER" id="PTHR30086">
    <property type="entry name" value="ARGININE EXPORTER PROTEIN ARGO"/>
    <property type="match status" value="1"/>
</dbReference>
<sequence>MEGHTLWVYAGASLALILTPGQDMLYVATRSLAQGRMAGLFSAIGVCCGILVHTALAAFGVGAILQASEGLFFALKLAGAAYLVYLGIRLLLTRALPPELATGGAALSPLALFWQGMLSNITNPKIVLFFLAFLPQFVDPASPHPTRDLVFLGVLYAAMALPVKAGVGLAGGSLSERVLKRPSTFVWMNRASGAVLVALGLRLAASER</sequence>
<evidence type="ECO:0000313" key="8">
    <source>
        <dbReference type="Proteomes" id="UP000501534"/>
    </source>
</evidence>
<evidence type="ECO:0000256" key="6">
    <source>
        <dbReference type="SAM" id="Phobius"/>
    </source>
</evidence>
<dbReference type="GO" id="GO:0015171">
    <property type="term" value="F:amino acid transmembrane transporter activity"/>
    <property type="evidence" value="ECO:0007669"/>
    <property type="project" value="TreeGrafter"/>
</dbReference>
<keyword evidence="2" id="KW-1003">Cell membrane</keyword>
<dbReference type="EMBL" id="CP053069">
    <property type="protein sequence ID" value="QJR12727.1"/>
    <property type="molecule type" value="Genomic_DNA"/>
</dbReference>
<proteinExistence type="predicted"/>
<keyword evidence="8" id="KW-1185">Reference proteome</keyword>
<reference evidence="7 8" key="1">
    <citation type="submission" date="2020-04" db="EMBL/GenBank/DDBJ databases">
        <title>Usitatibacter rugosus gen. nov., sp. nov. and Usitatibacter palustris sp. nov., novel members of Usitatibacteraceae fam. nov. within the order Nitrosomonadales isolated from soil.</title>
        <authorList>
            <person name="Huber K.J."/>
            <person name="Neumann-Schaal M."/>
            <person name="Geppert A."/>
            <person name="Luckner M."/>
            <person name="Wanner G."/>
            <person name="Overmann J."/>
        </authorList>
    </citation>
    <scope>NUCLEOTIDE SEQUENCE [LARGE SCALE GENOMIC DNA]</scope>
    <source>
        <strain evidence="7 8">0125_3</strain>
    </source>
</reference>
<dbReference type="PANTHER" id="PTHR30086:SF20">
    <property type="entry name" value="ARGININE EXPORTER PROTEIN ARGO-RELATED"/>
    <property type="match status" value="1"/>
</dbReference>
<evidence type="ECO:0000313" key="7">
    <source>
        <dbReference type="EMBL" id="QJR12727.1"/>
    </source>
</evidence>
<evidence type="ECO:0000256" key="2">
    <source>
        <dbReference type="ARBA" id="ARBA00022475"/>
    </source>
</evidence>
<name>A0A6M4H492_9PROT</name>
<evidence type="ECO:0000256" key="4">
    <source>
        <dbReference type="ARBA" id="ARBA00022989"/>
    </source>
</evidence>
<dbReference type="PIRSF" id="PIRSF006324">
    <property type="entry name" value="LeuE"/>
    <property type="match status" value="1"/>
</dbReference>
<dbReference type="AlphaFoldDB" id="A0A6M4H492"/>
<evidence type="ECO:0000256" key="1">
    <source>
        <dbReference type="ARBA" id="ARBA00004651"/>
    </source>
</evidence>